<sequence>MQLLADSPKSESSENATARKSRGRRSSFAGLLMRRAGRNVEAKAAPDSHEAAELPADQDEPAAAPVPLSPVAASGKLSTASGESSVVVHESTDQAASTVARSWANAPSPVPDTDAAAVPSCASLVPSAAQPAAAPASAETQEDAPASEADRDTSCSCSISSSVAEDAEGSGPASDRPGDAAGDAISGAGATSSESAPAACELPPAPPANTRGLEKRSSRIISGITRKVNYVRQTTSMVLRRSVGSRLSMAVDRFAEPSAERSQCSTGAATDEVDAGKDAQKPSLEDSAGELEPVGSKDERPADASDPAPAADAPDAAEDVPAETASASASADLATTASAPEPGTAAEPDSPSAGSADKGGSDAAATSLSRRLGLVRHGTNVAVRSGVSRVKSMFVAKRSVAA</sequence>
<dbReference type="Proteomes" id="UP001140087">
    <property type="component" value="Unassembled WGS sequence"/>
</dbReference>
<proteinExistence type="predicted"/>
<evidence type="ECO:0000313" key="2">
    <source>
        <dbReference type="Proteomes" id="UP001140087"/>
    </source>
</evidence>
<protein>
    <submittedName>
        <fullName evidence="1">Uncharacterized protein</fullName>
    </submittedName>
</protein>
<evidence type="ECO:0000313" key="1">
    <source>
        <dbReference type="EMBL" id="KAJ2802989.1"/>
    </source>
</evidence>
<dbReference type="EMBL" id="JANBUN010000539">
    <property type="protein sequence ID" value="KAJ2802989.1"/>
    <property type="molecule type" value="Genomic_DNA"/>
</dbReference>
<accession>A0ACC1L8R7</accession>
<keyword evidence="2" id="KW-1185">Reference proteome</keyword>
<gene>
    <name evidence="1" type="ORF">H4R21_002204</name>
</gene>
<name>A0ACC1L8R7_9FUNG</name>
<comment type="caution">
    <text evidence="1">The sequence shown here is derived from an EMBL/GenBank/DDBJ whole genome shotgun (WGS) entry which is preliminary data.</text>
</comment>
<reference evidence="1" key="1">
    <citation type="submission" date="2022-07" db="EMBL/GenBank/DDBJ databases">
        <title>Phylogenomic reconstructions and comparative analyses of Kickxellomycotina fungi.</title>
        <authorList>
            <person name="Reynolds N.K."/>
            <person name="Stajich J.E."/>
            <person name="Barry K."/>
            <person name="Grigoriev I.V."/>
            <person name="Crous P."/>
            <person name="Smith M.E."/>
        </authorList>
    </citation>
    <scope>NUCLEOTIDE SEQUENCE</scope>
    <source>
        <strain evidence="1">BCRC 34780</strain>
    </source>
</reference>
<organism evidence="1 2">
    <name type="scientific">Coemansia helicoidea</name>
    <dbReference type="NCBI Taxonomy" id="1286919"/>
    <lineage>
        <taxon>Eukaryota</taxon>
        <taxon>Fungi</taxon>
        <taxon>Fungi incertae sedis</taxon>
        <taxon>Zoopagomycota</taxon>
        <taxon>Kickxellomycotina</taxon>
        <taxon>Kickxellomycetes</taxon>
        <taxon>Kickxellales</taxon>
        <taxon>Kickxellaceae</taxon>
        <taxon>Coemansia</taxon>
    </lineage>
</organism>